<dbReference type="AlphaFoldDB" id="A0A5C8PGU2"/>
<name>A0A5C8PGU2_9HYPH</name>
<gene>
    <name evidence="2" type="ORF">FHP25_23160</name>
</gene>
<keyword evidence="3" id="KW-1185">Reference proteome</keyword>
<dbReference type="InterPro" id="IPR025504">
    <property type="entry name" value="GLUCM_C"/>
</dbReference>
<comment type="caution">
    <text evidence="2">The sequence shown here is derived from an EMBL/GenBank/DDBJ whole genome shotgun (WGS) entry which is preliminary data.</text>
</comment>
<dbReference type="PANTHER" id="PTHR32022">
    <property type="entry name" value="D-GLUTAMATE CYCLASE, MITOCHONDRIAL"/>
    <property type="match status" value="1"/>
</dbReference>
<dbReference type="RefSeq" id="WP_147849358.1">
    <property type="nucleotide sequence ID" value="NZ_VDUZ01000029.1"/>
</dbReference>
<accession>A0A5C8PGU2</accession>
<dbReference type="EMBL" id="VDUZ01000029">
    <property type="protein sequence ID" value="TXL72889.1"/>
    <property type="molecule type" value="Genomic_DNA"/>
</dbReference>
<sequence length="307" mass="31152">MQRGDIDARLAAIEAAVCREVGRGAAPLMAATQGQLARAAQAIAAAEQPVIGIITGFFVPTLEPPMAETDGPVGAAHLAVGFARSGWRVRLATDSPCAGALTAAMQGSGEPFGPHIALDVVDADDAPRAIAAVAERWRAAGVTHAIAIERCGRAADGRSYTMRGIDVSAAAAPLDDLFTAGAWVRIAIGDGGNEVGMGSLPRDLIGRSVPNGEKIACVTPADHLMVCGVSNWGAYALLSALSLLLPAKAASLLATLTPEADLRILETLVRDGPSADPVAGVRAASVDGFAHPVHAAVIEAVLAATRG</sequence>
<evidence type="ECO:0000313" key="2">
    <source>
        <dbReference type="EMBL" id="TXL72889.1"/>
    </source>
</evidence>
<organism evidence="2 3">
    <name type="scientific">Vineibacter terrae</name>
    <dbReference type="NCBI Taxonomy" id="2586908"/>
    <lineage>
        <taxon>Bacteria</taxon>
        <taxon>Pseudomonadati</taxon>
        <taxon>Pseudomonadota</taxon>
        <taxon>Alphaproteobacteria</taxon>
        <taxon>Hyphomicrobiales</taxon>
        <taxon>Vineibacter</taxon>
    </lineage>
</organism>
<evidence type="ECO:0000313" key="3">
    <source>
        <dbReference type="Proteomes" id="UP000321638"/>
    </source>
</evidence>
<protein>
    <submittedName>
        <fullName evidence="2">DUF4392 domain-containing protein</fullName>
    </submittedName>
</protein>
<dbReference type="PANTHER" id="PTHR32022:SF10">
    <property type="entry name" value="D-GLUTAMATE CYCLASE, MITOCHONDRIAL"/>
    <property type="match status" value="1"/>
</dbReference>
<dbReference type="OrthoDB" id="1668885at2"/>
<feature type="domain" description="D-glutamate cyclase-like C-terminal" evidence="1">
    <location>
        <begin position="13"/>
        <end position="300"/>
    </location>
</feature>
<proteinExistence type="predicted"/>
<dbReference type="Proteomes" id="UP000321638">
    <property type="component" value="Unassembled WGS sequence"/>
</dbReference>
<dbReference type="Gene3D" id="3.90.1640.20">
    <property type="entry name" value="TON_0340"/>
    <property type="match status" value="1"/>
</dbReference>
<evidence type="ECO:0000259" key="1">
    <source>
        <dbReference type="Pfam" id="PF14336"/>
    </source>
</evidence>
<reference evidence="2 3" key="1">
    <citation type="submission" date="2019-06" db="EMBL/GenBank/DDBJ databases">
        <title>New taxonomy in bacterial strain CC-CFT640, isolated from vineyard.</title>
        <authorList>
            <person name="Lin S.-Y."/>
            <person name="Tsai C.-F."/>
            <person name="Young C.-C."/>
        </authorList>
    </citation>
    <scope>NUCLEOTIDE SEQUENCE [LARGE SCALE GENOMIC DNA]</scope>
    <source>
        <strain evidence="2 3">CC-CFT640</strain>
    </source>
</reference>
<dbReference type="Pfam" id="PF14336">
    <property type="entry name" value="GLUCM-like_C"/>
    <property type="match status" value="1"/>
</dbReference>